<dbReference type="SUPFAM" id="SSF142906">
    <property type="entry name" value="YjbR-like"/>
    <property type="match status" value="1"/>
</dbReference>
<gene>
    <name evidence="1" type="ORF">VRU48_11605</name>
</gene>
<dbReference type="InterPro" id="IPR038056">
    <property type="entry name" value="YjbR-like_sf"/>
</dbReference>
<keyword evidence="1" id="KW-0238">DNA-binding</keyword>
<reference evidence="1 2" key="1">
    <citation type="submission" date="2024-01" db="EMBL/GenBank/DDBJ databases">
        <title>Pedobacter sp. nov., isolated from fresh soil.</title>
        <authorList>
            <person name="Le N.T.T."/>
        </authorList>
    </citation>
    <scope>NUCLEOTIDE SEQUENCE [LARGE SCALE GENOMIC DNA]</scope>
    <source>
        <strain evidence="1 2">KR3-3</strain>
    </source>
</reference>
<accession>A0ABU7I8F2</accession>
<evidence type="ECO:0000313" key="2">
    <source>
        <dbReference type="Proteomes" id="UP001336835"/>
    </source>
</evidence>
<dbReference type="EMBL" id="JAZDQT010000002">
    <property type="protein sequence ID" value="MEE1945755.1"/>
    <property type="molecule type" value="Genomic_DNA"/>
</dbReference>
<dbReference type="Proteomes" id="UP001336835">
    <property type="component" value="Unassembled WGS sequence"/>
</dbReference>
<evidence type="ECO:0000313" key="1">
    <source>
        <dbReference type="EMBL" id="MEE1945755.1"/>
    </source>
</evidence>
<proteinExistence type="predicted"/>
<sequence>MVSLENLRQMALAYPETFEKPHFDRMAFYAGKRIFATYDPKTNQANLKLTLIDQDVFHKFDPLHIFPVPNKWGQAGMTTFCLAKMRIDLFADALQTAYANVMNKA</sequence>
<dbReference type="RefSeq" id="WP_330108075.1">
    <property type="nucleotide sequence ID" value="NZ_JAZDQT010000002.1"/>
</dbReference>
<keyword evidence="2" id="KW-1185">Reference proteome</keyword>
<comment type="caution">
    <text evidence="1">The sequence shown here is derived from an EMBL/GenBank/DDBJ whole genome shotgun (WGS) entry which is preliminary data.</text>
</comment>
<organism evidence="1 2">
    <name type="scientific">Pedobacter albus</name>
    <dbReference type="NCBI Taxonomy" id="3113905"/>
    <lineage>
        <taxon>Bacteria</taxon>
        <taxon>Pseudomonadati</taxon>
        <taxon>Bacteroidota</taxon>
        <taxon>Sphingobacteriia</taxon>
        <taxon>Sphingobacteriales</taxon>
        <taxon>Sphingobacteriaceae</taxon>
        <taxon>Pedobacter</taxon>
    </lineage>
</organism>
<dbReference type="GO" id="GO:0003677">
    <property type="term" value="F:DNA binding"/>
    <property type="evidence" value="ECO:0007669"/>
    <property type="project" value="UniProtKB-KW"/>
</dbReference>
<name>A0ABU7I8F2_9SPHI</name>
<protein>
    <submittedName>
        <fullName evidence="1">MmcQ/YjbR family DNA-binding protein</fullName>
    </submittedName>
</protein>